<protein>
    <submittedName>
        <fullName evidence="8">Transposase IS891/IS1136/IS1341 family protein</fullName>
    </submittedName>
</protein>
<evidence type="ECO:0000256" key="2">
    <source>
        <dbReference type="ARBA" id="ARBA00022578"/>
    </source>
</evidence>
<dbReference type="Pfam" id="PF07282">
    <property type="entry name" value="Cas12f1-like_TNB"/>
    <property type="match status" value="1"/>
</dbReference>
<accession>A0AAV3WYK8</accession>
<keyword evidence="4" id="KW-0233">DNA recombination</keyword>
<evidence type="ECO:0000256" key="3">
    <source>
        <dbReference type="ARBA" id="ARBA00023125"/>
    </source>
</evidence>
<dbReference type="AlphaFoldDB" id="A0AAV3WYK8"/>
<feature type="domain" description="Cas12f1-like TNB" evidence="7">
    <location>
        <begin position="310"/>
        <end position="374"/>
    </location>
</feature>
<comment type="caution">
    <text evidence="8">The sequence shown here is derived from an EMBL/GenBank/DDBJ whole genome shotgun (WGS) entry which is preliminary data.</text>
</comment>
<dbReference type="NCBIfam" id="NF040570">
    <property type="entry name" value="guided_TnpB"/>
    <property type="match status" value="1"/>
</dbReference>
<feature type="compositionally biased region" description="Basic residues" evidence="5">
    <location>
        <begin position="213"/>
        <end position="234"/>
    </location>
</feature>
<evidence type="ECO:0000313" key="8">
    <source>
        <dbReference type="EMBL" id="GET35417.1"/>
    </source>
</evidence>
<dbReference type="Pfam" id="PF01385">
    <property type="entry name" value="OrfB_IS605"/>
    <property type="match status" value="1"/>
</dbReference>
<keyword evidence="2" id="KW-0815">Transposition</keyword>
<dbReference type="EMBL" id="BLAY01000001">
    <property type="protein sequence ID" value="GET35417.1"/>
    <property type="molecule type" value="Genomic_DNA"/>
</dbReference>
<name>A0AAV3WYK8_9CYAN</name>
<feature type="region of interest" description="Disordered" evidence="5">
    <location>
        <begin position="206"/>
        <end position="234"/>
    </location>
</feature>
<evidence type="ECO:0000256" key="5">
    <source>
        <dbReference type="SAM" id="MobiDB-lite"/>
    </source>
</evidence>
<sequence>MAVRRVTFRLYPKPAAVKKLLWARRMHALLYNAAIANRKTQYEKFGHCVDYYEQQNSLPAFKQVWPEYKELGSHTLQATLKRVDLAYQSFFKGLRGKPKFKSIRHYSGWTYPDKASWKVHTIGNHGCLELTDLKLSIQMRGKARTWGTPTTCTIVYRNGMWYASITVDCIPVRETGSGAVGLDFGTAHAVAMSDGTLVKNPRFLAKSQEKVRQASKQKRRKRSPNFKKKVKGSKRWRKATKRISKLQRKVANQREDWTHKVAAQIVSSNSMVATEELNLKGMTRQAKKGSKSQAQKTGLNRSMLDVGIGNLTKAIEYKLQEAGGFLVKVPTSKVKPSQTCPNCGHQRKKELSFRVHICSECGATYDRDVAAAKVMLSWALGTNALNRGSQTSTSAPQATGGWRQVWEMKRQKPTPQRQ</sequence>
<feature type="domain" description="Probable transposase IS891/IS1136/IS1341" evidence="6">
    <location>
        <begin position="171"/>
        <end position="284"/>
    </location>
</feature>
<gene>
    <name evidence="8" type="ORF">MiSe_01590</name>
</gene>
<proteinExistence type="inferred from homology"/>
<evidence type="ECO:0000256" key="1">
    <source>
        <dbReference type="ARBA" id="ARBA00008761"/>
    </source>
</evidence>
<evidence type="ECO:0000256" key="4">
    <source>
        <dbReference type="ARBA" id="ARBA00023172"/>
    </source>
</evidence>
<organism evidence="8 9">
    <name type="scientific">Microseira wollei NIES-4236</name>
    <dbReference type="NCBI Taxonomy" id="2530354"/>
    <lineage>
        <taxon>Bacteria</taxon>
        <taxon>Bacillati</taxon>
        <taxon>Cyanobacteriota</taxon>
        <taxon>Cyanophyceae</taxon>
        <taxon>Oscillatoriophycideae</taxon>
        <taxon>Aerosakkonematales</taxon>
        <taxon>Aerosakkonemataceae</taxon>
        <taxon>Microseira</taxon>
    </lineage>
</organism>
<feature type="compositionally biased region" description="Polar residues" evidence="5">
    <location>
        <begin position="386"/>
        <end position="397"/>
    </location>
</feature>
<dbReference type="GO" id="GO:0032196">
    <property type="term" value="P:transposition"/>
    <property type="evidence" value="ECO:0007669"/>
    <property type="project" value="UniProtKB-KW"/>
</dbReference>
<comment type="similarity">
    <text evidence="1">In the C-terminal section; belongs to the transposase 35 family.</text>
</comment>
<dbReference type="GO" id="GO:0006310">
    <property type="term" value="P:DNA recombination"/>
    <property type="evidence" value="ECO:0007669"/>
    <property type="project" value="UniProtKB-KW"/>
</dbReference>
<feature type="region of interest" description="Disordered" evidence="5">
    <location>
        <begin position="386"/>
        <end position="418"/>
    </location>
</feature>
<keyword evidence="9" id="KW-1185">Reference proteome</keyword>
<evidence type="ECO:0000259" key="7">
    <source>
        <dbReference type="Pfam" id="PF07282"/>
    </source>
</evidence>
<dbReference type="InterPro" id="IPR001959">
    <property type="entry name" value="Transposase"/>
</dbReference>
<evidence type="ECO:0000313" key="9">
    <source>
        <dbReference type="Proteomes" id="UP001050975"/>
    </source>
</evidence>
<dbReference type="InterPro" id="IPR010095">
    <property type="entry name" value="Cas12f1-like_TNB"/>
</dbReference>
<dbReference type="RefSeq" id="WP_226572834.1">
    <property type="nucleotide sequence ID" value="NZ_BLAY01000001.1"/>
</dbReference>
<dbReference type="GO" id="GO:0003677">
    <property type="term" value="F:DNA binding"/>
    <property type="evidence" value="ECO:0007669"/>
    <property type="project" value="UniProtKB-KW"/>
</dbReference>
<evidence type="ECO:0000259" key="6">
    <source>
        <dbReference type="Pfam" id="PF01385"/>
    </source>
</evidence>
<dbReference type="Proteomes" id="UP001050975">
    <property type="component" value="Unassembled WGS sequence"/>
</dbReference>
<reference evidence="8" key="1">
    <citation type="submission" date="2019-10" db="EMBL/GenBank/DDBJ databases">
        <title>Draft genome sequece of Microseira wollei NIES-4236.</title>
        <authorList>
            <person name="Yamaguchi H."/>
            <person name="Suzuki S."/>
            <person name="Kawachi M."/>
        </authorList>
    </citation>
    <scope>NUCLEOTIDE SEQUENCE</scope>
    <source>
        <strain evidence="8">NIES-4236</strain>
    </source>
</reference>
<keyword evidence="3" id="KW-0238">DNA-binding</keyword>